<dbReference type="Pfam" id="PF00582">
    <property type="entry name" value="Usp"/>
    <property type="match status" value="1"/>
</dbReference>
<proteinExistence type="predicted"/>
<dbReference type="RefSeq" id="WP_054298367.1">
    <property type="nucleotide sequence ID" value="NZ_CP032683.1"/>
</dbReference>
<evidence type="ECO:0000313" key="2">
    <source>
        <dbReference type="EMBL" id="AYK15312.1"/>
    </source>
</evidence>
<evidence type="ECO:0000313" key="3">
    <source>
        <dbReference type="EMBL" id="NLK32829.1"/>
    </source>
</evidence>
<accession>A0A660HSV0</accession>
<protein>
    <submittedName>
        <fullName evidence="2">Universal stress protein</fullName>
    </submittedName>
</protein>
<evidence type="ECO:0000313" key="5">
    <source>
        <dbReference type="Proteomes" id="UP000585579"/>
    </source>
</evidence>
<reference evidence="2 4" key="1">
    <citation type="journal article" date="2016" name="Int. J. Syst. Evol. Microbiol.">
        <title>Methanosarcina flavescens sp. nov., a methanogenic archaeon isolated from a full-scale anaerobic digester.</title>
        <authorList>
            <person name="Kern T."/>
            <person name="Fischer M.A."/>
            <person name="Deppenmeier U."/>
            <person name="Schmitz R.A."/>
            <person name="Rother M."/>
        </authorList>
    </citation>
    <scope>NUCLEOTIDE SEQUENCE [LARGE SCALE GENOMIC DNA]</scope>
    <source>
        <strain evidence="2 4">E03.2</strain>
    </source>
</reference>
<dbReference type="PRINTS" id="PR01438">
    <property type="entry name" value="UNVRSLSTRESS"/>
</dbReference>
<organism evidence="2 4">
    <name type="scientific">Methanosarcina flavescens</name>
    <dbReference type="NCBI Taxonomy" id="1715806"/>
    <lineage>
        <taxon>Archaea</taxon>
        <taxon>Methanobacteriati</taxon>
        <taxon>Methanobacteriota</taxon>
        <taxon>Stenosarchaea group</taxon>
        <taxon>Methanomicrobia</taxon>
        <taxon>Methanosarcinales</taxon>
        <taxon>Methanosarcinaceae</taxon>
        <taxon>Methanosarcina</taxon>
    </lineage>
</organism>
<dbReference type="Proteomes" id="UP000053087">
    <property type="component" value="Chromosome"/>
</dbReference>
<gene>
    <name evidence="2" type="ORF">AOB57_009000</name>
    <name evidence="3" type="ORF">GX302_08375</name>
</gene>
<dbReference type="AlphaFoldDB" id="A0A660HSV0"/>
<feature type="domain" description="UspA" evidence="1">
    <location>
        <begin position="13"/>
        <end position="153"/>
    </location>
</feature>
<sequence>MEGNIDVVSNNPRRQILIATDGSETANEAADFAMEMFGCSGAKVYAVYVIDTTPYRSIPLDKIWSKETLDELERAGLEATSYVEKIGKAAGAEVETRVLRGHPAEKIVTFAEDNNVDMIVVGSLGKGGYEKVVLGSVSEKVVRHARVPVLVVRERHKSEKKLIQA</sequence>
<dbReference type="CDD" id="cd00293">
    <property type="entry name" value="USP-like"/>
    <property type="match status" value="1"/>
</dbReference>
<dbReference type="InterPro" id="IPR051688">
    <property type="entry name" value="USP_A"/>
</dbReference>
<reference evidence="3 5" key="3">
    <citation type="journal article" date="2020" name="Biotechnol. Biofuels">
        <title>New insights from the biogas microbiome by comprehensive genome-resolved metagenomics of nearly 1600 species originating from multiple anaerobic digesters.</title>
        <authorList>
            <person name="Campanaro S."/>
            <person name="Treu L."/>
            <person name="Rodriguez-R L.M."/>
            <person name="Kovalovszki A."/>
            <person name="Ziels R.M."/>
            <person name="Maus I."/>
            <person name="Zhu X."/>
            <person name="Kougias P.G."/>
            <person name="Basile A."/>
            <person name="Luo G."/>
            <person name="Schluter A."/>
            <person name="Konstantinidis K.T."/>
            <person name="Angelidaki I."/>
        </authorList>
    </citation>
    <scope>NUCLEOTIDE SEQUENCE [LARGE SCALE GENOMIC DNA]</scope>
    <source>
        <strain evidence="3">AS22ysBPME_46</strain>
    </source>
</reference>
<dbReference type="Gene3D" id="3.40.50.620">
    <property type="entry name" value="HUPs"/>
    <property type="match status" value="1"/>
</dbReference>
<dbReference type="KEGG" id="mfz:AOB57_009000"/>
<dbReference type="PANTHER" id="PTHR43010">
    <property type="entry name" value="UNIVERSAL STRESS PROTEIN SLR1230"/>
    <property type="match status" value="1"/>
</dbReference>
<dbReference type="EMBL" id="CP032683">
    <property type="protein sequence ID" value="AYK15312.1"/>
    <property type="molecule type" value="Genomic_DNA"/>
</dbReference>
<dbReference type="OrthoDB" id="105697at2157"/>
<dbReference type="GeneID" id="53688248"/>
<evidence type="ECO:0000259" key="1">
    <source>
        <dbReference type="Pfam" id="PF00582"/>
    </source>
</evidence>
<dbReference type="PANTHER" id="PTHR43010:SF1">
    <property type="entry name" value="USPA DOMAIN-CONTAINING PROTEIN"/>
    <property type="match status" value="1"/>
</dbReference>
<dbReference type="InterPro" id="IPR014729">
    <property type="entry name" value="Rossmann-like_a/b/a_fold"/>
</dbReference>
<dbReference type="SUPFAM" id="SSF52402">
    <property type="entry name" value="Adenine nucleotide alpha hydrolases-like"/>
    <property type="match status" value="1"/>
</dbReference>
<name>A0A660HSV0_9EURY</name>
<reference evidence="2" key="2">
    <citation type="submission" date="2018-10" db="EMBL/GenBank/DDBJ databases">
        <authorList>
            <person name="Fischer M.A."/>
            <person name="Kern T."/>
            <person name="Deppenmeier U."/>
            <person name="Schmitz R.A."/>
            <person name="Rother M."/>
        </authorList>
    </citation>
    <scope>NUCLEOTIDE SEQUENCE</scope>
    <source>
        <strain evidence="2">E03.2</strain>
    </source>
</reference>
<keyword evidence="4" id="KW-1185">Reference proteome</keyword>
<dbReference type="InterPro" id="IPR006015">
    <property type="entry name" value="Universal_stress_UspA"/>
</dbReference>
<dbReference type="InterPro" id="IPR006016">
    <property type="entry name" value="UspA"/>
</dbReference>
<evidence type="ECO:0000313" key="4">
    <source>
        <dbReference type="Proteomes" id="UP000053087"/>
    </source>
</evidence>
<dbReference type="EMBL" id="JAAYQL010000046">
    <property type="protein sequence ID" value="NLK32829.1"/>
    <property type="molecule type" value="Genomic_DNA"/>
</dbReference>
<dbReference type="Proteomes" id="UP000585579">
    <property type="component" value="Unassembled WGS sequence"/>
</dbReference>